<dbReference type="EMBL" id="BMXI01000003">
    <property type="protein sequence ID" value="GHC46324.1"/>
    <property type="molecule type" value="Genomic_DNA"/>
</dbReference>
<evidence type="ECO:0000256" key="1">
    <source>
        <dbReference type="SAM" id="MobiDB-lite"/>
    </source>
</evidence>
<keyword evidence="4" id="KW-1185">Reference proteome</keyword>
<gene>
    <name evidence="3" type="ORF">GCM10007100_09900</name>
</gene>
<dbReference type="InterPro" id="IPR013429">
    <property type="entry name" value="Regulatory_FmdB_Zinc_ribbon"/>
</dbReference>
<reference evidence="3" key="2">
    <citation type="submission" date="2020-09" db="EMBL/GenBank/DDBJ databases">
        <authorList>
            <person name="Sun Q."/>
            <person name="Kim S."/>
        </authorList>
    </citation>
    <scope>NUCLEOTIDE SEQUENCE</scope>
    <source>
        <strain evidence="3">KCTC 12988</strain>
    </source>
</reference>
<sequence length="87" mass="9725">MPNYDYRCQTCGHTFEVFQKMSDEKLTDCPIENCEGPIKRLLGTGGGIIFKGGGFYETDYRSKSYTDGAKKDKAASEPKKESKPKSD</sequence>
<feature type="region of interest" description="Disordered" evidence="1">
    <location>
        <begin position="64"/>
        <end position="87"/>
    </location>
</feature>
<feature type="domain" description="Putative regulatory protein FmdB zinc ribbon" evidence="2">
    <location>
        <begin position="1"/>
        <end position="43"/>
    </location>
</feature>
<accession>A0A918THA4</accession>
<name>A0A918THA4_9BACT</name>
<dbReference type="PANTHER" id="PTHR34404:SF2">
    <property type="entry name" value="CONSERVED SERINE RICH PROTEIN"/>
    <property type="match status" value="1"/>
</dbReference>
<protein>
    <recommendedName>
        <fullName evidence="2">Putative regulatory protein FmdB zinc ribbon domain-containing protein</fullName>
    </recommendedName>
</protein>
<comment type="caution">
    <text evidence="3">The sequence shown here is derived from an EMBL/GenBank/DDBJ whole genome shotgun (WGS) entry which is preliminary data.</text>
</comment>
<organism evidence="3 4">
    <name type="scientific">Roseibacillus persicicus</name>
    <dbReference type="NCBI Taxonomy" id="454148"/>
    <lineage>
        <taxon>Bacteria</taxon>
        <taxon>Pseudomonadati</taxon>
        <taxon>Verrucomicrobiota</taxon>
        <taxon>Verrucomicrobiia</taxon>
        <taxon>Verrucomicrobiales</taxon>
        <taxon>Verrucomicrobiaceae</taxon>
        <taxon>Roseibacillus</taxon>
    </lineage>
</organism>
<evidence type="ECO:0000259" key="2">
    <source>
        <dbReference type="SMART" id="SM00834"/>
    </source>
</evidence>
<dbReference type="PANTHER" id="PTHR34404">
    <property type="entry name" value="REGULATORY PROTEIN, FMDB FAMILY"/>
    <property type="match status" value="1"/>
</dbReference>
<dbReference type="AlphaFoldDB" id="A0A918THA4"/>
<dbReference type="Proteomes" id="UP000644507">
    <property type="component" value="Unassembled WGS sequence"/>
</dbReference>
<evidence type="ECO:0000313" key="4">
    <source>
        <dbReference type="Proteomes" id="UP000644507"/>
    </source>
</evidence>
<evidence type="ECO:0000313" key="3">
    <source>
        <dbReference type="EMBL" id="GHC46324.1"/>
    </source>
</evidence>
<dbReference type="SMART" id="SM00834">
    <property type="entry name" value="CxxC_CXXC_SSSS"/>
    <property type="match status" value="1"/>
</dbReference>
<dbReference type="RefSeq" id="WP_189567898.1">
    <property type="nucleotide sequence ID" value="NZ_BMXI01000003.1"/>
</dbReference>
<reference evidence="3" key="1">
    <citation type="journal article" date="2014" name="Int. J. Syst. Evol. Microbiol.">
        <title>Complete genome sequence of Corynebacterium casei LMG S-19264T (=DSM 44701T), isolated from a smear-ripened cheese.</title>
        <authorList>
            <consortium name="US DOE Joint Genome Institute (JGI-PGF)"/>
            <person name="Walter F."/>
            <person name="Albersmeier A."/>
            <person name="Kalinowski J."/>
            <person name="Ruckert C."/>
        </authorList>
    </citation>
    <scope>NUCLEOTIDE SEQUENCE</scope>
    <source>
        <strain evidence="3">KCTC 12988</strain>
    </source>
</reference>
<dbReference type="NCBIfam" id="TIGR02605">
    <property type="entry name" value="CxxC_CxxC_SSSS"/>
    <property type="match status" value="1"/>
</dbReference>
<proteinExistence type="predicted"/>
<dbReference type="Pfam" id="PF09723">
    <property type="entry name" value="Zn_ribbon_8"/>
    <property type="match status" value="1"/>
</dbReference>